<dbReference type="SUPFAM" id="SSF51905">
    <property type="entry name" value="FAD/NAD(P)-binding domain"/>
    <property type="match status" value="1"/>
</dbReference>
<dbReference type="InterPro" id="IPR036188">
    <property type="entry name" value="FAD/NAD-bd_sf"/>
</dbReference>
<sequence>MNEDINDLLIIGAGPAGLTAAIYGARAGLKTMVIERGLPGGNAASTDVIENYPGFPDGIKGIELAEKMKQQALKFGTEIIGTEVKSLEKTDEAIFVRSDGAEYRSKTVIIATGTMPRKLGVPGEEELRGRGISYCATCDGPLFKGRRIAIIGCGNSGLQEGLFLLNFVTHITFVEFLPYITADRILQKRFENESRVQFLLNHELVSINGKERVESITVKNRATNEEKIYETDGVFMYVGMTPFSEFLKGVVELDKAGFVITNEKLETSVSGIFAAGDIRSKKIRQVITACGEGAVAAINAYHYLENLKT</sequence>
<evidence type="ECO:0000256" key="1">
    <source>
        <dbReference type="ARBA" id="ARBA00022630"/>
    </source>
</evidence>
<evidence type="ECO:0000256" key="3">
    <source>
        <dbReference type="RuleBase" id="RU003880"/>
    </source>
</evidence>
<gene>
    <name evidence="5" type="primary">trxB</name>
    <name evidence="5" type="ORF">ENI34_08905</name>
</gene>
<feature type="domain" description="FAD/NAD(P)-binding" evidence="4">
    <location>
        <begin position="7"/>
        <end position="293"/>
    </location>
</feature>
<dbReference type="EC" id="1.8.1.9" evidence="3"/>
<dbReference type="Pfam" id="PF07992">
    <property type="entry name" value="Pyr_redox_2"/>
    <property type="match status" value="1"/>
</dbReference>
<evidence type="ECO:0000256" key="2">
    <source>
        <dbReference type="ARBA" id="ARBA00023002"/>
    </source>
</evidence>
<keyword evidence="3" id="KW-0676">Redox-active center</keyword>
<evidence type="ECO:0000313" key="6">
    <source>
        <dbReference type="Proteomes" id="UP000885826"/>
    </source>
</evidence>
<dbReference type="NCBIfam" id="TIGR01292">
    <property type="entry name" value="TRX_reduct"/>
    <property type="match status" value="1"/>
</dbReference>
<dbReference type="EMBL" id="DRIG01000093">
    <property type="protein sequence ID" value="HEC79238.1"/>
    <property type="molecule type" value="Genomic_DNA"/>
</dbReference>
<accession>A0A9C9ENA2</accession>
<dbReference type="InterPro" id="IPR050097">
    <property type="entry name" value="Ferredoxin-NADP_redctase_2"/>
</dbReference>
<keyword evidence="1 3" id="KW-0285">Flavoprotein</keyword>
<comment type="cofactor">
    <cofactor evidence="3">
        <name>FAD</name>
        <dbReference type="ChEBI" id="CHEBI:57692"/>
    </cofactor>
</comment>
<dbReference type="Gene3D" id="3.50.50.60">
    <property type="entry name" value="FAD/NAD(P)-binding domain"/>
    <property type="match status" value="2"/>
</dbReference>
<keyword evidence="2 3" id="KW-0560">Oxidoreductase</keyword>
<organism evidence="5 6">
    <name type="scientific">candidate division WOR-3 bacterium</name>
    <dbReference type="NCBI Taxonomy" id="2052148"/>
    <lineage>
        <taxon>Bacteria</taxon>
        <taxon>Bacteria division WOR-3</taxon>
    </lineage>
</organism>
<dbReference type="PRINTS" id="PR00368">
    <property type="entry name" value="FADPNR"/>
</dbReference>
<dbReference type="Proteomes" id="UP000885826">
    <property type="component" value="Unassembled WGS sequence"/>
</dbReference>
<dbReference type="GO" id="GO:0005737">
    <property type="term" value="C:cytoplasm"/>
    <property type="evidence" value="ECO:0007669"/>
    <property type="project" value="InterPro"/>
</dbReference>
<name>A0A9C9ENA2_UNCW3</name>
<dbReference type="GO" id="GO:0004791">
    <property type="term" value="F:thioredoxin-disulfide reductase (NADPH) activity"/>
    <property type="evidence" value="ECO:0007669"/>
    <property type="project" value="UniProtKB-UniRule"/>
</dbReference>
<dbReference type="GO" id="GO:0019430">
    <property type="term" value="P:removal of superoxide radicals"/>
    <property type="evidence" value="ECO:0007669"/>
    <property type="project" value="UniProtKB-UniRule"/>
</dbReference>
<comment type="subunit">
    <text evidence="3">Homodimer.</text>
</comment>
<comment type="caution">
    <text evidence="5">The sequence shown here is derived from an EMBL/GenBank/DDBJ whole genome shotgun (WGS) entry which is preliminary data.</text>
</comment>
<dbReference type="InterPro" id="IPR005982">
    <property type="entry name" value="Thioredox_Rdtase"/>
</dbReference>
<dbReference type="AlphaFoldDB" id="A0A9C9ENA2"/>
<protein>
    <recommendedName>
        <fullName evidence="3">Thioredoxin reductase</fullName>
        <ecNumber evidence="3">1.8.1.9</ecNumber>
    </recommendedName>
</protein>
<keyword evidence="3" id="KW-0274">FAD</keyword>
<comment type="catalytic activity">
    <reaction evidence="3">
        <text>[thioredoxin]-dithiol + NADP(+) = [thioredoxin]-disulfide + NADPH + H(+)</text>
        <dbReference type="Rhea" id="RHEA:20345"/>
        <dbReference type="Rhea" id="RHEA-COMP:10698"/>
        <dbReference type="Rhea" id="RHEA-COMP:10700"/>
        <dbReference type="ChEBI" id="CHEBI:15378"/>
        <dbReference type="ChEBI" id="CHEBI:29950"/>
        <dbReference type="ChEBI" id="CHEBI:50058"/>
        <dbReference type="ChEBI" id="CHEBI:57783"/>
        <dbReference type="ChEBI" id="CHEBI:58349"/>
        <dbReference type="EC" id="1.8.1.9"/>
    </reaction>
</comment>
<dbReference type="PANTHER" id="PTHR48105">
    <property type="entry name" value="THIOREDOXIN REDUCTASE 1-RELATED-RELATED"/>
    <property type="match status" value="1"/>
</dbReference>
<comment type="similarity">
    <text evidence="3">Belongs to the class-II pyridine nucleotide-disulfide oxidoreductase family.</text>
</comment>
<evidence type="ECO:0000259" key="4">
    <source>
        <dbReference type="Pfam" id="PF07992"/>
    </source>
</evidence>
<reference evidence="5" key="1">
    <citation type="journal article" date="2020" name="mSystems">
        <title>Genome- and Community-Level Interaction Insights into Carbon Utilization and Element Cycling Functions of Hydrothermarchaeota in Hydrothermal Sediment.</title>
        <authorList>
            <person name="Zhou Z."/>
            <person name="Liu Y."/>
            <person name="Xu W."/>
            <person name="Pan J."/>
            <person name="Luo Z.H."/>
            <person name="Li M."/>
        </authorList>
    </citation>
    <scope>NUCLEOTIDE SEQUENCE</scope>
    <source>
        <strain evidence="5">HyVt-388</strain>
    </source>
</reference>
<proteinExistence type="inferred from homology"/>
<dbReference type="InterPro" id="IPR023753">
    <property type="entry name" value="FAD/NAD-binding_dom"/>
</dbReference>
<evidence type="ECO:0000313" key="5">
    <source>
        <dbReference type="EMBL" id="HEC79238.1"/>
    </source>
</evidence>
<dbReference type="PRINTS" id="PR00469">
    <property type="entry name" value="PNDRDTASEII"/>
</dbReference>